<dbReference type="HOGENOM" id="CLU_079362_0_0_4"/>
<gene>
    <name evidence="2" type="ordered locus">Slit_1445</name>
</gene>
<evidence type="ECO:0000313" key="3">
    <source>
        <dbReference type="Proteomes" id="UP000001625"/>
    </source>
</evidence>
<dbReference type="InterPro" id="IPR003607">
    <property type="entry name" value="HD/PDEase_dom"/>
</dbReference>
<proteinExistence type="predicted"/>
<protein>
    <submittedName>
        <fullName evidence="2">Metal-dependent phosphohydrolase HD region</fullName>
    </submittedName>
</protein>
<dbReference type="KEGG" id="slt:Slit_1445"/>
<dbReference type="SUPFAM" id="SSF109604">
    <property type="entry name" value="HD-domain/PDEase-like"/>
    <property type="match status" value="1"/>
</dbReference>
<dbReference type="AlphaFoldDB" id="D5CRU6"/>
<dbReference type="Gene3D" id="1.10.3210.10">
    <property type="entry name" value="Hypothetical protein af1432"/>
    <property type="match status" value="1"/>
</dbReference>
<keyword evidence="3" id="KW-1185">Reference proteome</keyword>
<keyword evidence="2" id="KW-0378">Hydrolase</keyword>
<name>D5CRU6_SIDLE</name>
<feature type="domain" description="HD" evidence="1">
    <location>
        <begin position="74"/>
        <end position="193"/>
    </location>
</feature>
<sequence>MKNKDSPSPAEIDELFNNNDPQIVWAKVADIIRRMSPSYDFTFAQSVFDDVLSLFRGDYPGYGSIKTLYHDLPHTLEVLLCGARLMHGVHVSGDHLNDDEITLILLAIMMHDVGYAQLKEKESGTGAQYTQTHVQRGIEFMRRYFNERQLPADIALAATNLILGTEHNRPFMGIDFNDERSLLLARIVATADITGQMADRIYLEKLLFLYLEFREAHFGSYQSMYDLLSQTNRFYETTREKLDGALGGIYKKFKYHFKDVMGVDNNYYLESIEKNMDYLSRIVAHSEEELLTMLKRNGVVEKTRKLA</sequence>
<accession>D5CRU6</accession>
<dbReference type="GO" id="GO:0016787">
    <property type="term" value="F:hydrolase activity"/>
    <property type="evidence" value="ECO:0007669"/>
    <property type="project" value="UniProtKB-KW"/>
</dbReference>
<dbReference type="OrthoDB" id="188290at2"/>
<dbReference type="CDD" id="cd00077">
    <property type="entry name" value="HDc"/>
    <property type="match status" value="1"/>
</dbReference>
<dbReference type="InterPro" id="IPR006674">
    <property type="entry name" value="HD_domain"/>
</dbReference>
<dbReference type="STRING" id="580332.Slit_1445"/>
<organism evidence="2 3">
    <name type="scientific">Sideroxydans lithotrophicus (strain ES-1)</name>
    <dbReference type="NCBI Taxonomy" id="580332"/>
    <lineage>
        <taxon>Bacteria</taxon>
        <taxon>Pseudomonadati</taxon>
        <taxon>Pseudomonadota</taxon>
        <taxon>Betaproteobacteria</taxon>
        <taxon>Nitrosomonadales</taxon>
        <taxon>Gallionellaceae</taxon>
        <taxon>Sideroxydans</taxon>
    </lineage>
</organism>
<reference evidence="2 3" key="1">
    <citation type="submission" date="2010-03" db="EMBL/GenBank/DDBJ databases">
        <title>Complete sequence of Sideroxydans lithotrophicus ES-1.</title>
        <authorList>
            <consortium name="US DOE Joint Genome Institute"/>
            <person name="Lucas S."/>
            <person name="Copeland A."/>
            <person name="Lapidus A."/>
            <person name="Cheng J.-F."/>
            <person name="Bruce D."/>
            <person name="Goodwin L."/>
            <person name="Pitluck S."/>
            <person name="Munk A.C."/>
            <person name="Detter J.C."/>
            <person name="Han C."/>
            <person name="Tapia R."/>
            <person name="Larimer F."/>
            <person name="Land M."/>
            <person name="Hauser L."/>
            <person name="Kyrpides N."/>
            <person name="Ivanova N."/>
            <person name="Emerson D."/>
            <person name="Woyke T."/>
        </authorList>
    </citation>
    <scope>NUCLEOTIDE SEQUENCE [LARGE SCALE GENOMIC DNA]</scope>
    <source>
        <strain evidence="2 3">ES-1</strain>
    </source>
</reference>
<evidence type="ECO:0000259" key="1">
    <source>
        <dbReference type="Pfam" id="PF01966"/>
    </source>
</evidence>
<dbReference type="Pfam" id="PF01966">
    <property type="entry name" value="HD"/>
    <property type="match status" value="1"/>
</dbReference>
<dbReference type="EMBL" id="CP001965">
    <property type="protein sequence ID" value="ADE11682.1"/>
    <property type="molecule type" value="Genomic_DNA"/>
</dbReference>
<evidence type="ECO:0000313" key="2">
    <source>
        <dbReference type="EMBL" id="ADE11682.1"/>
    </source>
</evidence>
<dbReference type="eggNOG" id="ENOG502Z8JT">
    <property type="taxonomic scope" value="Bacteria"/>
</dbReference>
<dbReference type="Proteomes" id="UP000001625">
    <property type="component" value="Chromosome"/>
</dbReference>
<dbReference type="RefSeq" id="WP_013029580.1">
    <property type="nucleotide sequence ID" value="NC_013959.1"/>
</dbReference>